<dbReference type="PANTHER" id="PTHR46542">
    <property type="entry name" value="X-BOX BINDING PROTEIN 1"/>
    <property type="match status" value="1"/>
</dbReference>
<keyword evidence="3" id="KW-0238">DNA-binding</keyword>
<proteinExistence type="predicted"/>
<dbReference type="GO" id="GO:0005634">
    <property type="term" value="C:nucleus"/>
    <property type="evidence" value="ECO:0007669"/>
    <property type="project" value="TreeGrafter"/>
</dbReference>
<evidence type="ECO:0000313" key="10">
    <source>
        <dbReference type="Proteomes" id="UP000218811"/>
    </source>
</evidence>
<dbReference type="CDD" id="cd14812">
    <property type="entry name" value="bZIP_u3"/>
    <property type="match status" value="1"/>
</dbReference>
<dbReference type="GO" id="GO:0000977">
    <property type="term" value="F:RNA polymerase II transcription regulatory region sequence-specific DNA binding"/>
    <property type="evidence" value="ECO:0007669"/>
    <property type="project" value="TreeGrafter"/>
</dbReference>
<dbReference type="Gene3D" id="1.20.5.170">
    <property type="match status" value="1"/>
</dbReference>
<dbReference type="InterPro" id="IPR004827">
    <property type="entry name" value="bZIP"/>
</dbReference>
<feature type="compositionally biased region" description="Basic and acidic residues" evidence="7">
    <location>
        <begin position="35"/>
        <end position="51"/>
    </location>
</feature>
<dbReference type="Proteomes" id="UP000218811">
    <property type="component" value="Unassembled WGS sequence"/>
</dbReference>
<dbReference type="EMBL" id="KB467865">
    <property type="protein sequence ID" value="PCH36072.1"/>
    <property type="molecule type" value="Genomic_DNA"/>
</dbReference>
<evidence type="ECO:0000259" key="8">
    <source>
        <dbReference type="PROSITE" id="PS50217"/>
    </source>
</evidence>
<keyword evidence="1" id="KW-0832">Ubl conjugation</keyword>
<dbReference type="PROSITE" id="PS00036">
    <property type="entry name" value="BZIP_BASIC"/>
    <property type="match status" value="1"/>
</dbReference>
<sequence>MKRAADSDNALPSPPAESSQSPAPSTSQSPGPSEVPRKRVRSDATPEERREARAHRNRIAAQNSRDRRKAQFSYLERRVAELEEENRQLRAGMGLMGLRRAEEHRVEEQREKDRTREKENEELRERIKTLESGWDAVVKALAASGLPMNIPQAPSASTSSTSSASTSAPTPAPAPAPAPSTTASPSSPPPTTTTFPVLVPPSPTSIFSHSPAPSEPSHMSSSASPYLLDLDDFASARHLARVANTGAPLLSPVPLQRVEQTPRQIAITSNLSSGSNSASLLQLFRRQPLLAKSRLPQPWTKWSWRTSSARSSRLLPLSRPQHCLLVLRQQPRARPLHKRHRRRPPGPRRR</sequence>
<feature type="compositionally biased region" description="Low complexity" evidence="7">
    <location>
        <begin position="153"/>
        <end position="169"/>
    </location>
</feature>
<feature type="region of interest" description="Disordered" evidence="7">
    <location>
        <begin position="1"/>
        <end position="69"/>
    </location>
</feature>
<dbReference type="STRING" id="742152.A0A2H3J1F5"/>
<keyword evidence="2" id="KW-0805">Transcription regulation</keyword>
<accession>A0A2H3J1F5</accession>
<evidence type="ECO:0000256" key="2">
    <source>
        <dbReference type="ARBA" id="ARBA00023015"/>
    </source>
</evidence>
<feature type="compositionally biased region" description="Low complexity" evidence="7">
    <location>
        <begin position="204"/>
        <end position="222"/>
    </location>
</feature>
<dbReference type="PANTHER" id="PTHR46542:SF1">
    <property type="entry name" value="X-BOX BINDING PROTEIN 1"/>
    <property type="match status" value="1"/>
</dbReference>
<evidence type="ECO:0000256" key="1">
    <source>
        <dbReference type="ARBA" id="ARBA00022843"/>
    </source>
</evidence>
<organism evidence="9 10">
    <name type="scientific">Wolfiporia cocos (strain MD-104)</name>
    <name type="common">Brown rot fungus</name>
    <dbReference type="NCBI Taxonomy" id="742152"/>
    <lineage>
        <taxon>Eukaryota</taxon>
        <taxon>Fungi</taxon>
        <taxon>Dikarya</taxon>
        <taxon>Basidiomycota</taxon>
        <taxon>Agaricomycotina</taxon>
        <taxon>Agaricomycetes</taxon>
        <taxon>Polyporales</taxon>
        <taxon>Phaeolaceae</taxon>
        <taxon>Wolfiporia</taxon>
    </lineage>
</organism>
<protein>
    <recommendedName>
        <fullName evidence="6">X-box-binding protein 1</fullName>
    </recommendedName>
</protein>
<feature type="region of interest" description="Disordered" evidence="7">
    <location>
        <begin position="147"/>
        <end position="222"/>
    </location>
</feature>
<gene>
    <name evidence="9" type="ORF">WOLCODRAFT_140210</name>
</gene>
<evidence type="ECO:0000256" key="6">
    <source>
        <dbReference type="ARBA" id="ARBA00040165"/>
    </source>
</evidence>
<feature type="region of interest" description="Disordered" evidence="7">
    <location>
        <begin position="85"/>
        <end position="127"/>
    </location>
</feature>
<keyword evidence="10" id="KW-1185">Reference proteome</keyword>
<feature type="compositionally biased region" description="Basic and acidic residues" evidence="7">
    <location>
        <begin position="99"/>
        <end position="127"/>
    </location>
</feature>
<keyword evidence="4" id="KW-0804">Transcription</keyword>
<dbReference type="OrthoDB" id="295274at2759"/>
<dbReference type="Pfam" id="PF00170">
    <property type="entry name" value="bZIP_1"/>
    <property type="match status" value="1"/>
</dbReference>
<evidence type="ECO:0000256" key="4">
    <source>
        <dbReference type="ARBA" id="ARBA00023163"/>
    </source>
</evidence>
<evidence type="ECO:0000313" key="9">
    <source>
        <dbReference type="EMBL" id="PCH36072.1"/>
    </source>
</evidence>
<feature type="compositionally biased region" description="Low complexity" evidence="7">
    <location>
        <begin position="16"/>
        <end position="32"/>
    </location>
</feature>
<evidence type="ECO:0000256" key="7">
    <source>
        <dbReference type="SAM" id="MobiDB-lite"/>
    </source>
</evidence>
<dbReference type="SUPFAM" id="SSF57959">
    <property type="entry name" value="Leucine zipper domain"/>
    <property type="match status" value="1"/>
</dbReference>
<feature type="region of interest" description="Disordered" evidence="7">
    <location>
        <begin position="327"/>
        <end position="350"/>
    </location>
</feature>
<dbReference type="InterPro" id="IPR052470">
    <property type="entry name" value="ER_Stress-Reg_TF"/>
</dbReference>
<dbReference type="OMA" id="DRRKAHF"/>
<dbReference type="InterPro" id="IPR046347">
    <property type="entry name" value="bZIP_sf"/>
</dbReference>
<dbReference type="AlphaFoldDB" id="A0A2H3J1F5"/>
<name>A0A2H3J1F5_WOLCO</name>
<feature type="domain" description="BZIP" evidence="8">
    <location>
        <begin position="47"/>
        <end position="90"/>
    </location>
</feature>
<dbReference type="SMART" id="SM00338">
    <property type="entry name" value="BRLZ"/>
    <property type="match status" value="1"/>
</dbReference>
<feature type="compositionally biased region" description="Basic residues" evidence="7">
    <location>
        <begin position="334"/>
        <end position="350"/>
    </location>
</feature>
<evidence type="ECO:0000256" key="3">
    <source>
        <dbReference type="ARBA" id="ARBA00023125"/>
    </source>
</evidence>
<dbReference type="GO" id="GO:0000981">
    <property type="term" value="F:DNA-binding transcription factor activity, RNA polymerase II-specific"/>
    <property type="evidence" value="ECO:0007669"/>
    <property type="project" value="TreeGrafter"/>
</dbReference>
<evidence type="ECO:0000256" key="5">
    <source>
        <dbReference type="ARBA" id="ARBA00023242"/>
    </source>
</evidence>
<dbReference type="PROSITE" id="PS50217">
    <property type="entry name" value="BZIP"/>
    <property type="match status" value="1"/>
</dbReference>
<reference evidence="9 10" key="1">
    <citation type="journal article" date="2012" name="Science">
        <title>The Paleozoic origin of enzymatic lignin decomposition reconstructed from 31 fungal genomes.</title>
        <authorList>
            <person name="Floudas D."/>
            <person name="Binder M."/>
            <person name="Riley R."/>
            <person name="Barry K."/>
            <person name="Blanchette R.A."/>
            <person name="Henrissat B."/>
            <person name="Martinez A.T."/>
            <person name="Otillar R."/>
            <person name="Spatafora J.W."/>
            <person name="Yadav J.S."/>
            <person name="Aerts A."/>
            <person name="Benoit I."/>
            <person name="Boyd A."/>
            <person name="Carlson A."/>
            <person name="Copeland A."/>
            <person name="Coutinho P.M."/>
            <person name="de Vries R.P."/>
            <person name="Ferreira P."/>
            <person name="Findley K."/>
            <person name="Foster B."/>
            <person name="Gaskell J."/>
            <person name="Glotzer D."/>
            <person name="Gorecki P."/>
            <person name="Heitman J."/>
            <person name="Hesse C."/>
            <person name="Hori C."/>
            <person name="Igarashi K."/>
            <person name="Jurgens J.A."/>
            <person name="Kallen N."/>
            <person name="Kersten P."/>
            <person name="Kohler A."/>
            <person name="Kuees U."/>
            <person name="Kumar T.K.A."/>
            <person name="Kuo A."/>
            <person name="LaButti K."/>
            <person name="Larrondo L.F."/>
            <person name="Lindquist E."/>
            <person name="Ling A."/>
            <person name="Lombard V."/>
            <person name="Lucas S."/>
            <person name="Lundell T."/>
            <person name="Martin R."/>
            <person name="McLaughlin D.J."/>
            <person name="Morgenstern I."/>
            <person name="Morin E."/>
            <person name="Murat C."/>
            <person name="Nagy L.G."/>
            <person name="Nolan M."/>
            <person name="Ohm R.A."/>
            <person name="Patyshakuliyeva A."/>
            <person name="Rokas A."/>
            <person name="Ruiz-Duenas F.J."/>
            <person name="Sabat G."/>
            <person name="Salamov A."/>
            <person name="Samejima M."/>
            <person name="Schmutz J."/>
            <person name="Slot J.C."/>
            <person name="St John F."/>
            <person name="Stenlid J."/>
            <person name="Sun H."/>
            <person name="Sun S."/>
            <person name="Syed K."/>
            <person name="Tsang A."/>
            <person name="Wiebenga A."/>
            <person name="Young D."/>
            <person name="Pisabarro A."/>
            <person name="Eastwood D.C."/>
            <person name="Martin F."/>
            <person name="Cullen D."/>
            <person name="Grigoriev I.V."/>
            <person name="Hibbett D.S."/>
        </authorList>
    </citation>
    <scope>NUCLEOTIDE SEQUENCE [LARGE SCALE GENOMIC DNA]</scope>
    <source>
        <strain evidence="9 10">MD-104</strain>
    </source>
</reference>
<keyword evidence="5" id="KW-0539">Nucleus</keyword>